<name>A0A7L4M3N2_GLAPT</name>
<dbReference type="InterPro" id="IPR036879">
    <property type="entry name" value="TF_MADSbox_sf"/>
</dbReference>
<dbReference type="GO" id="GO:0046983">
    <property type="term" value="F:protein dimerization activity"/>
    <property type="evidence" value="ECO:0007669"/>
    <property type="project" value="InterPro"/>
</dbReference>
<feature type="domain" description="MADS-box" evidence="11">
    <location>
        <begin position="1"/>
        <end position="44"/>
    </location>
</feature>
<comment type="subcellular location">
    <subcellularLocation>
        <location evidence="1">Nucleus</location>
    </subcellularLocation>
</comment>
<keyword evidence="6" id="KW-0238">DNA-binding</keyword>
<feature type="compositionally biased region" description="Pro residues" evidence="10">
    <location>
        <begin position="399"/>
        <end position="411"/>
    </location>
</feature>
<feature type="region of interest" description="Disordered" evidence="10">
    <location>
        <begin position="369"/>
        <end position="480"/>
    </location>
</feature>
<evidence type="ECO:0000256" key="7">
    <source>
        <dbReference type="ARBA" id="ARBA00023159"/>
    </source>
</evidence>
<keyword evidence="5" id="KW-0805">Transcription regulation</keyword>
<evidence type="ECO:0000256" key="6">
    <source>
        <dbReference type="ARBA" id="ARBA00023125"/>
    </source>
</evidence>
<dbReference type="GO" id="GO:0007507">
    <property type="term" value="P:heart development"/>
    <property type="evidence" value="ECO:0007669"/>
    <property type="project" value="UniProtKB-ARBA"/>
</dbReference>
<evidence type="ECO:0000313" key="13">
    <source>
        <dbReference type="Proteomes" id="UP000583049"/>
    </source>
</evidence>
<dbReference type="InterPro" id="IPR022102">
    <property type="entry name" value="HJURP_C"/>
</dbReference>
<protein>
    <submittedName>
        <fullName evidence="12">MEF2A factor</fullName>
    </submittedName>
</protein>
<feature type="compositionally biased region" description="Polar residues" evidence="10">
    <location>
        <begin position="193"/>
        <end position="216"/>
    </location>
</feature>
<dbReference type="AlphaFoldDB" id="A0A7L4M3N2"/>
<dbReference type="Pfam" id="PF00319">
    <property type="entry name" value="SRF-TF"/>
    <property type="match status" value="1"/>
</dbReference>
<evidence type="ECO:0000256" key="9">
    <source>
        <dbReference type="ARBA" id="ARBA00023242"/>
    </source>
</evidence>
<dbReference type="InterPro" id="IPR002100">
    <property type="entry name" value="TF_MADSbox"/>
</dbReference>
<keyword evidence="9" id="KW-0539">Nucleus</keyword>
<feature type="compositionally biased region" description="Basic and acidic residues" evidence="10">
    <location>
        <begin position="440"/>
        <end position="450"/>
    </location>
</feature>
<evidence type="ECO:0000313" key="12">
    <source>
        <dbReference type="EMBL" id="NXY71648.1"/>
    </source>
</evidence>
<keyword evidence="8" id="KW-0804">Transcription</keyword>
<feature type="compositionally biased region" description="Low complexity" evidence="10">
    <location>
        <begin position="426"/>
        <end position="439"/>
    </location>
</feature>
<keyword evidence="2" id="KW-0217">Developmental protein</keyword>
<keyword evidence="7" id="KW-0010">Activator</keyword>
<dbReference type="GO" id="GO:0005634">
    <property type="term" value="C:nucleus"/>
    <property type="evidence" value="ECO:0007669"/>
    <property type="project" value="UniProtKB-SubCell"/>
</dbReference>
<dbReference type="PANTHER" id="PTHR11945">
    <property type="entry name" value="MADS BOX PROTEIN"/>
    <property type="match status" value="1"/>
</dbReference>
<dbReference type="SMART" id="SM00432">
    <property type="entry name" value="MADS"/>
    <property type="match status" value="1"/>
</dbReference>
<feature type="region of interest" description="Disordered" evidence="10">
    <location>
        <begin position="159"/>
        <end position="251"/>
    </location>
</feature>
<comment type="caution">
    <text evidence="12">The sequence shown here is derived from an EMBL/GenBank/DDBJ whole genome shotgun (WGS) entry which is preliminary data.</text>
</comment>
<dbReference type="Proteomes" id="UP000583049">
    <property type="component" value="Unassembled WGS sequence"/>
</dbReference>
<keyword evidence="13" id="KW-1185">Reference proteome</keyword>
<dbReference type="GO" id="GO:0042826">
    <property type="term" value="F:histone deacetylase binding"/>
    <property type="evidence" value="ECO:0007669"/>
    <property type="project" value="TreeGrafter"/>
</dbReference>
<evidence type="ECO:0000256" key="2">
    <source>
        <dbReference type="ARBA" id="ARBA00022473"/>
    </source>
</evidence>
<reference evidence="12 13" key="1">
    <citation type="submission" date="2019-09" db="EMBL/GenBank/DDBJ databases">
        <title>Bird 10,000 Genomes (B10K) Project - Family phase.</title>
        <authorList>
            <person name="Zhang G."/>
        </authorList>
    </citation>
    <scope>NUCLEOTIDE SEQUENCE [LARGE SCALE GENOMIC DNA]</scope>
    <source>
        <strain evidence="12">B10K-CU-031-08</strain>
        <tissue evidence="12">Muscle</tissue>
    </source>
</reference>
<dbReference type="GO" id="GO:0045944">
    <property type="term" value="P:positive regulation of transcription by RNA polymerase II"/>
    <property type="evidence" value="ECO:0007669"/>
    <property type="project" value="InterPro"/>
</dbReference>
<proteinExistence type="predicted"/>
<gene>
    <name evidence="12" type="primary">Mef2a</name>
    <name evidence="12" type="ORF">GLAPRA_R00976</name>
</gene>
<evidence type="ECO:0000256" key="1">
    <source>
        <dbReference type="ARBA" id="ARBA00004123"/>
    </source>
</evidence>
<evidence type="ECO:0000256" key="8">
    <source>
        <dbReference type="ARBA" id="ARBA00023163"/>
    </source>
</evidence>
<feature type="non-terminal residue" evidence="12">
    <location>
        <position position="480"/>
    </location>
</feature>
<evidence type="ECO:0000256" key="5">
    <source>
        <dbReference type="ARBA" id="ARBA00023015"/>
    </source>
</evidence>
<dbReference type="PROSITE" id="PS50066">
    <property type="entry name" value="MADS_BOX_2"/>
    <property type="match status" value="1"/>
</dbReference>
<dbReference type="GO" id="GO:0030154">
    <property type="term" value="P:cell differentiation"/>
    <property type="evidence" value="ECO:0007669"/>
    <property type="project" value="UniProtKB-KW"/>
</dbReference>
<dbReference type="PANTHER" id="PTHR11945:SF534">
    <property type="entry name" value="MYOCYTE-SPECIFIC ENHANCER FACTOR 2"/>
    <property type="match status" value="1"/>
</dbReference>
<evidence type="ECO:0000256" key="10">
    <source>
        <dbReference type="SAM" id="MobiDB-lite"/>
    </source>
</evidence>
<dbReference type="EMBL" id="VWPO01000822">
    <property type="protein sequence ID" value="NXY71648.1"/>
    <property type="molecule type" value="Genomic_DNA"/>
</dbReference>
<evidence type="ECO:0000256" key="3">
    <source>
        <dbReference type="ARBA" id="ARBA00022553"/>
    </source>
</evidence>
<organism evidence="12 13">
    <name type="scientific">Glareola pratincola</name>
    <name type="common">Collared pratincole</name>
    <name type="synonym">Hirundo pratincola</name>
    <dbReference type="NCBI Taxonomy" id="43316"/>
    <lineage>
        <taxon>Eukaryota</taxon>
        <taxon>Metazoa</taxon>
        <taxon>Chordata</taxon>
        <taxon>Craniata</taxon>
        <taxon>Vertebrata</taxon>
        <taxon>Euteleostomi</taxon>
        <taxon>Archelosauria</taxon>
        <taxon>Archosauria</taxon>
        <taxon>Dinosauria</taxon>
        <taxon>Saurischia</taxon>
        <taxon>Theropoda</taxon>
        <taxon>Coelurosauria</taxon>
        <taxon>Aves</taxon>
        <taxon>Neognathae</taxon>
        <taxon>Neoaves</taxon>
        <taxon>Charadriiformes</taxon>
        <taxon>Glareolidae</taxon>
        <taxon>Glareola</taxon>
    </lineage>
</organism>
<dbReference type="GO" id="GO:0000981">
    <property type="term" value="F:DNA-binding transcription factor activity, RNA polymerase II-specific"/>
    <property type="evidence" value="ECO:0007669"/>
    <property type="project" value="TreeGrafter"/>
</dbReference>
<accession>A0A7L4M3N2</accession>
<feature type="non-terminal residue" evidence="12">
    <location>
        <position position="1"/>
    </location>
</feature>
<dbReference type="PRINTS" id="PR00404">
    <property type="entry name" value="MADSDOMAIN"/>
</dbReference>
<keyword evidence="3" id="KW-0597">Phosphoprotein</keyword>
<dbReference type="Gene3D" id="3.40.1810.10">
    <property type="entry name" value="Transcription factor, MADS-box"/>
    <property type="match status" value="1"/>
</dbReference>
<evidence type="ECO:0000259" key="11">
    <source>
        <dbReference type="PROSITE" id="PS50066"/>
    </source>
</evidence>
<dbReference type="Pfam" id="PF12347">
    <property type="entry name" value="HJURP_C"/>
    <property type="match status" value="1"/>
</dbReference>
<sequence length="480" mass="51321">QVTFTKRKFGLMKKAYELSVLCDCEIALIIFNSSNKLFQYASTDMDKVLLKYTEYNEPHESRTNSDIVETLRKKGLNGCESPDADDYFEHSPLSEDRFSKLNEDSDFIFKRGPPGLPAQNFSMSVTVPVSNPNTLTYSNPGSSLVSPSLAASSSLTDTTMLSPPQTTLHRNVSPGAPQRPPSTGNAGGMLGTTDLTVPNGAGTSPVGNGFVNSRASPSLLGTTGGGNGLGKVMPTKSPPPPGGGNLGMNNRKPDLRVVIPPSSKGMMPPLNTQRISSSQSTQPLATPVVSVTTPSLPPQGLVYSAMPTAYNTDYSLTSADLSALQGFNSPGMLSLGQVSAWQQHHLGPAALSSLVTGSQLSQGSNLSINTNQNINIKSEPISPPRDRVTPSGFPQQQQPQPPQQQQQPPPQQQAQPPQSRQEMGRSPVDSLSSSSSSYDGSDREDPRSDFHSPVVLGRPPNSEDRESPSVKRMRMDTWVT</sequence>
<keyword evidence="4" id="KW-0221">Differentiation</keyword>
<dbReference type="FunFam" id="3.40.1810.10:FF:000001">
    <property type="entry name" value="Myocyte-specific enhancer factor 2A homolog"/>
    <property type="match status" value="1"/>
</dbReference>
<evidence type="ECO:0000256" key="4">
    <source>
        <dbReference type="ARBA" id="ARBA00022782"/>
    </source>
</evidence>
<dbReference type="SUPFAM" id="SSF55455">
    <property type="entry name" value="SRF-like"/>
    <property type="match status" value="1"/>
</dbReference>
<dbReference type="GO" id="GO:0000978">
    <property type="term" value="F:RNA polymerase II cis-regulatory region sequence-specific DNA binding"/>
    <property type="evidence" value="ECO:0007669"/>
    <property type="project" value="TreeGrafter"/>
</dbReference>
<feature type="compositionally biased region" description="Basic and acidic residues" evidence="10">
    <location>
        <begin position="461"/>
        <end position="480"/>
    </location>
</feature>
<dbReference type="InterPro" id="IPR033896">
    <property type="entry name" value="MEF2-like_N"/>
</dbReference>
<dbReference type="CDD" id="cd00265">
    <property type="entry name" value="MADS_MEF2_like"/>
    <property type="match status" value="1"/>
</dbReference>